<keyword evidence="8 11" id="KW-0694">RNA-binding</keyword>
<keyword evidence="9 11" id="KW-0648">Protein biosynthesis</keyword>
<dbReference type="GO" id="GO:0008270">
    <property type="term" value="F:zinc ion binding"/>
    <property type="evidence" value="ECO:0007669"/>
    <property type="project" value="UniProtKB-UniRule"/>
</dbReference>
<reference evidence="13 14" key="1">
    <citation type="submission" date="2019-02" db="EMBL/GenBank/DDBJ databases">
        <title>Deep-cultivation of Planctomycetes and their phenomic and genomic characterization uncovers novel biology.</title>
        <authorList>
            <person name="Wiegand S."/>
            <person name="Jogler M."/>
            <person name="Boedeker C."/>
            <person name="Pinto D."/>
            <person name="Vollmers J."/>
            <person name="Rivas-Marin E."/>
            <person name="Kohn T."/>
            <person name="Peeters S.H."/>
            <person name="Heuer A."/>
            <person name="Rast P."/>
            <person name="Oberbeckmann S."/>
            <person name="Bunk B."/>
            <person name="Jeske O."/>
            <person name="Meyerdierks A."/>
            <person name="Storesund J.E."/>
            <person name="Kallscheuer N."/>
            <person name="Luecker S."/>
            <person name="Lage O.M."/>
            <person name="Pohl T."/>
            <person name="Merkel B.J."/>
            <person name="Hornburger P."/>
            <person name="Mueller R.-W."/>
            <person name="Bruemmer F."/>
            <person name="Labrenz M."/>
            <person name="Spormann A.M."/>
            <person name="Op den Camp H."/>
            <person name="Overmann J."/>
            <person name="Amann R."/>
            <person name="Jetten M.S.M."/>
            <person name="Mascher T."/>
            <person name="Medema M.H."/>
            <person name="Devos D.P."/>
            <person name="Kaster A.-K."/>
            <person name="Ovreas L."/>
            <person name="Rohde M."/>
            <person name="Galperin M.Y."/>
            <person name="Jogler C."/>
        </authorList>
    </citation>
    <scope>NUCLEOTIDE SEQUENCE [LARGE SCALE GENOMIC DNA]</scope>
    <source>
        <strain evidence="13 14">I41</strain>
    </source>
</reference>
<dbReference type="AlphaFoldDB" id="A0A517U3S5"/>
<sequence length="950" mass="103472">MKTDELREKYLEFFVSKGHRRVASDVLVPTWDPSVLFTPAGMNQFKDHFLGKIKLEFTRATSCQKCLRTGDIENVGRTAYHHTFFEMLGNFSFGDYFKREAINWAWEFLTDKKWLGIDPSRLTVTVYKDDDEAAGIWAKDIGLKVDRIERCDEDENFWPASAPSQGPDGVCGPCSEIYFHPDQGKSVEIWNLVFTQFNRVGDPPNNLRPLPSKNIDTGMGLERTAATLQGVPTNYHIDTLFPIVQAAAEVCGVKYELDSDNGRRCRRITDHVRACTFAIHENVYPGPQKEKYVVKRLLRRAVLDGHQMGLHEPFLHKLVPAVVAAMKGPYPELAETAKRVASVIEKEEANFFGTIDAGLNRIERAFDDMRKDNRTRVEGAVAAELYQTYGVPPELFESLAAEHNLAFDWEGYGKSMEEHGEASGKVQHTVMGAKGPIDSLKHALHSTEFLGYDTTVADAVVKGIITGKAPNDHLVDKLDEAMSASRGVPAPGAQVTDAVRVILDRTPFYGESGGQVGDVGKLVGDGFEFEVIDTQKDGALIVHIGHLRQGTIREGAKVRATVDDARRDAIRRAHSATHILHYALQKNLGSHAQQQGSKVTDDELRFDFTNLSPVESAQLAAIAKDVVERVAAGAPVKWETLPLADARKQGAMMLFGEKYPDPVRMVSMGDFSRELCGGVHLTNTGEVGAFEILSEEGVSAGTRRIIALTGKKATDYRARIEAEVKRASEKLGVAGYDLPHAVEALIEKRRELKRALEAGVKPNLVAAQATVKKVAGDTAESMKSILGEAARRMSVGLLGVAERIEAMASEVESLGQRLAQREAAGPLSADSLLEKATTEGGVTVVVADLPGVEPNLMRQLIDQIRQKQPLSAVLLATTQGEDKVTLVAGISKQLQERGLSAGKWIGPVAAAVGGGGGGRPDLAQAGGKDPAKLPAALEVANRTIAEMLKA</sequence>
<dbReference type="Gene3D" id="3.30.980.10">
    <property type="entry name" value="Threonyl-trna Synthetase, Chain A, domain 2"/>
    <property type="match status" value="1"/>
</dbReference>
<dbReference type="GO" id="GO:0006419">
    <property type="term" value="P:alanyl-tRNA aminoacylation"/>
    <property type="evidence" value="ECO:0007669"/>
    <property type="project" value="UniProtKB-UniRule"/>
</dbReference>
<dbReference type="Pfam" id="PF07973">
    <property type="entry name" value="tRNA_SAD"/>
    <property type="match status" value="1"/>
</dbReference>
<dbReference type="NCBIfam" id="TIGR00344">
    <property type="entry name" value="alaS"/>
    <property type="match status" value="1"/>
</dbReference>
<dbReference type="InterPro" id="IPR018162">
    <property type="entry name" value="Ala-tRNA-ligase_IIc_anticod-bd"/>
</dbReference>
<name>A0A517U3S5_9BACT</name>
<dbReference type="EMBL" id="CP036339">
    <property type="protein sequence ID" value="QDT75276.1"/>
    <property type="molecule type" value="Genomic_DNA"/>
</dbReference>
<dbReference type="SUPFAM" id="SSF55681">
    <property type="entry name" value="Class II aaRS and biotin synthetases"/>
    <property type="match status" value="1"/>
</dbReference>
<proteinExistence type="inferred from homology"/>
<dbReference type="InterPro" id="IPR018165">
    <property type="entry name" value="Ala-tRNA-synth_IIc_core"/>
</dbReference>
<dbReference type="InterPro" id="IPR045864">
    <property type="entry name" value="aa-tRNA-synth_II/BPL/LPL"/>
</dbReference>
<dbReference type="SUPFAM" id="SSF101353">
    <property type="entry name" value="Putative anticodon-binding domain of alanyl-tRNA synthetase (AlaRS)"/>
    <property type="match status" value="1"/>
</dbReference>
<dbReference type="SUPFAM" id="SSF55186">
    <property type="entry name" value="ThrRS/AlaRS common domain"/>
    <property type="match status" value="1"/>
</dbReference>
<evidence type="ECO:0000259" key="12">
    <source>
        <dbReference type="PROSITE" id="PS50860"/>
    </source>
</evidence>
<dbReference type="Pfam" id="PF01411">
    <property type="entry name" value="tRNA-synt_2c"/>
    <property type="match status" value="1"/>
</dbReference>
<comment type="cofactor">
    <cofactor evidence="11">
        <name>Zn(2+)</name>
        <dbReference type="ChEBI" id="CHEBI:29105"/>
    </cofactor>
    <text evidence="11">Binds 1 zinc ion per subunit.</text>
</comment>
<evidence type="ECO:0000313" key="13">
    <source>
        <dbReference type="EMBL" id="QDT75276.1"/>
    </source>
</evidence>
<dbReference type="InterPro" id="IPR050058">
    <property type="entry name" value="Ala-tRNA_ligase"/>
</dbReference>
<feature type="binding site" evidence="11">
    <location>
        <position position="578"/>
    </location>
    <ligand>
        <name>Zn(2+)</name>
        <dbReference type="ChEBI" id="CHEBI:29105"/>
    </ligand>
</feature>
<protein>
    <recommendedName>
        <fullName evidence="11">Alanine--tRNA ligase</fullName>
        <ecNumber evidence="11">6.1.1.7</ecNumber>
    </recommendedName>
    <alternativeName>
        <fullName evidence="11">Alanyl-tRNA synthetase</fullName>
        <shortName evidence="11">AlaRS</shortName>
    </alternativeName>
</protein>
<dbReference type="PRINTS" id="PR00980">
    <property type="entry name" value="TRNASYNTHALA"/>
</dbReference>
<dbReference type="InterPro" id="IPR009000">
    <property type="entry name" value="Transl_B-barrel_sf"/>
</dbReference>
<gene>
    <name evidence="11 13" type="primary">alaS</name>
    <name evidence="13" type="ORF">I41_44860</name>
</gene>
<dbReference type="HAMAP" id="MF_00036_B">
    <property type="entry name" value="Ala_tRNA_synth_B"/>
    <property type="match status" value="1"/>
</dbReference>
<feature type="binding site" evidence="11">
    <location>
        <position position="676"/>
    </location>
    <ligand>
        <name>Zn(2+)</name>
        <dbReference type="ChEBI" id="CHEBI:29105"/>
    </ligand>
</feature>
<dbReference type="InterPro" id="IPR003156">
    <property type="entry name" value="DHHA1_dom"/>
</dbReference>
<dbReference type="FunFam" id="3.10.310.40:FF:000001">
    <property type="entry name" value="Alanine--tRNA ligase"/>
    <property type="match status" value="1"/>
</dbReference>
<feature type="binding site" evidence="11">
    <location>
        <position position="680"/>
    </location>
    <ligand>
        <name>Zn(2+)</name>
        <dbReference type="ChEBI" id="CHEBI:29105"/>
    </ligand>
</feature>
<evidence type="ECO:0000256" key="9">
    <source>
        <dbReference type="ARBA" id="ARBA00022917"/>
    </source>
</evidence>
<dbReference type="RefSeq" id="WP_145434950.1">
    <property type="nucleotide sequence ID" value="NZ_CP036339.1"/>
</dbReference>
<evidence type="ECO:0000313" key="14">
    <source>
        <dbReference type="Proteomes" id="UP000317909"/>
    </source>
</evidence>
<evidence type="ECO:0000256" key="4">
    <source>
        <dbReference type="ARBA" id="ARBA00022723"/>
    </source>
</evidence>
<dbReference type="SMART" id="SM00863">
    <property type="entry name" value="tRNA_SAD"/>
    <property type="match status" value="1"/>
</dbReference>
<evidence type="ECO:0000256" key="3">
    <source>
        <dbReference type="ARBA" id="ARBA00022598"/>
    </source>
</evidence>
<keyword evidence="11" id="KW-0963">Cytoplasm</keyword>
<comment type="domain">
    <text evidence="11">Consists of three domains; the N-terminal catalytic domain, the editing domain and the C-terminal C-Ala domain. The editing domain removes incorrectly charged amino acids, while the C-Ala domain, along with tRNA(Ala), serves as a bridge to cooperatively bring together the editing and aminoacylation centers thus stimulating deacylation of misacylated tRNAs.</text>
</comment>
<keyword evidence="10 11" id="KW-0030">Aminoacyl-tRNA synthetase</keyword>
<dbReference type="Gene3D" id="3.10.310.40">
    <property type="match status" value="1"/>
</dbReference>
<evidence type="ECO:0000256" key="11">
    <source>
        <dbReference type="HAMAP-Rule" id="MF_00036"/>
    </source>
</evidence>
<dbReference type="GO" id="GO:0004813">
    <property type="term" value="F:alanine-tRNA ligase activity"/>
    <property type="evidence" value="ECO:0007669"/>
    <property type="project" value="UniProtKB-UniRule"/>
</dbReference>
<evidence type="ECO:0000256" key="1">
    <source>
        <dbReference type="ARBA" id="ARBA00008226"/>
    </source>
</evidence>
<dbReference type="PANTHER" id="PTHR11777">
    <property type="entry name" value="ALANYL-TRNA SYNTHETASE"/>
    <property type="match status" value="1"/>
</dbReference>
<dbReference type="PROSITE" id="PS50860">
    <property type="entry name" value="AA_TRNA_LIGASE_II_ALA"/>
    <property type="match status" value="1"/>
</dbReference>
<dbReference type="FunFam" id="3.30.54.20:FF:000001">
    <property type="entry name" value="Alanine--tRNA ligase"/>
    <property type="match status" value="1"/>
</dbReference>
<dbReference type="GO" id="GO:0005829">
    <property type="term" value="C:cytosol"/>
    <property type="evidence" value="ECO:0007669"/>
    <property type="project" value="TreeGrafter"/>
</dbReference>
<dbReference type="Pfam" id="PF02272">
    <property type="entry name" value="DHHA1"/>
    <property type="match status" value="1"/>
</dbReference>
<comment type="catalytic activity">
    <reaction evidence="11">
        <text>tRNA(Ala) + L-alanine + ATP = L-alanyl-tRNA(Ala) + AMP + diphosphate</text>
        <dbReference type="Rhea" id="RHEA:12540"/>
        <dbReference type="Rhea" id="RHEA-COMP:9657"/>
        <dbReference type="Rhea" id="RHEA-COMP:9923"/>
        <dbReference type="ChEBI" id="CHEBI:30616"/>
        <dbReference type="ChEBI" id="CHEBI:33019"/>
        <dbReference type="ChEBI" id="CHEBI:57972"/>
        <dbReference type="ChEBI" id="CHEBI:78442"/>
        <dbReference type="ChEBI" id="CHEBI:78497"/>
        <dbReference type="ChEBI" id="CHEBI:456215"/>
        <dbReference type="EC" id="6.1.1.7"/>
    </reaction>
</comment>
<accession>A0A517U3S5</accession>
<keyword evidence="5 11" id="KW-0547">Nucleotide-binding</keyword>
<dbReference type="InterPro" id="IPR018163">
    <property type="entry name" value="Thr/Ala-tRNA-synth_IIc_edit"/>
</dbReference>
<keyword evidence="6 11" id="KW-0862">Zinc</keyword>
<dbReference type="CDD" id="cd00673">
    <property type="entry name" value="AlaRS_core"/>
    <property type="match status" value="1"/>
</dbReference>
<dbReference type="Proteomes" id="UP000317909">
    <property type="component" value="Chromosome"/>
</dbReference>
<dbReference type="OrthoDB" id="9803884at2"/>
<dbReference type="GO" id="GO:0000049">
    <property type="term" value="F:tRNA binding"/>
    <property type="evidence" value="ECO:0007669"/>
    <property type="project" value="UniProtKB-KW"/>
</dbReference>
<keyword evidence="3 11" id="KW-0436">Ligase</keyword>
<dbReference type="KEGG" id="llh:I41_44860"/>
<keyword evidence="14" id="KW-1185">Reference proteome</keyword>
<evidence type="ECO:0000256" key="7">
    <source>
        <dbReference type="ARBA" id="ARBA00022840"/>
    </source>
</evidence>
<evidence type="ECO:0000256" key="8">
    <source>
        <dbReference type="ARBA" id="ARBA00022884"/>
    </source>
</evidence>
<keyword evidence="2 11" id="KW-0820">tRNA-binding</keyword>
<dbReference type="PANTHER" id="PTHR11777:SF9">
    <property type="entry name" value="ALANINE--TRNA LIGASE, CYTOPLASMIC"/>
    <property type="match status" value="1"/>
</dbReference>
<evidence type="ECO:0000256" key="2">
    <source>
        <dbReference type="ARBA" id="ARBA00022555"/>
    </source>
</evidence>
<dbReference type="InterPro" id="IPR023033">
    <property type="entry name" value="Ala_tRNA_ligase_euk/bac"/>
</dbReference>
<evidence type="ECO:0000256" key="5">
    <source>
        <dbReference type="ARBA" id="ARBA00022741"/>
    </source>
</evidence>
<dbReference type="GO" id="GO:0005524">
    <property type="term" value="F:ATP binding"/>
    <property type="evidence" value="ECO:0007669"/>
    <property type="project" value="UniProtKB-UniRule"/>
</dbReference>
<dbReference type="Gene3D" id="2.40.30.130">
    <property type="match status" value="1"/>
</dbReference>
<dbReference type="GO" id="GO:0002161">
    <property type="term" value="F:aminoacyl-tRNA deacylase activity"/>
    <property type="evidence" value="ECO:0007669"/>
    <property type="project" value="TreeGrafter"/>
</dbReference>
<comment type="similarity">
    <text evidence="1 11">Belongs to the class-II aminoacyl-tRNA synthetase family.</text>
</comment>
<comment type="function">
    <text evidence="11">Catalyzes the attachment of alanine to tRNA(Ala) in a two-step reaction: alanine is first activated by ATP to form Ala-AMP and then transferred to the acceptor end of tRNA(Ala). Also edits incorrectly charged Ser-tRNA(Ala) and Gly-tRNA(Ala) via its editing domain.</text>
</comment>
<keyword evidence="7 11" id="KW-0067">ATP-binding</keyword>
<dbReference type="EC" id="6.1.1.7" evidence="11"/>
<feature type="domain" description="Alanyl-transfer RNA synthetases family profile" evidence="12">
    <location>
        <begin position="1"/>
        <end position="719"/>
    </location>
</feature>
<dbReference type="InterPro" id="IPR012947">
    <property type="entry name" value="tRNA_SAD"/>
</dbReference>
<dbReference type="FunFam" id="3.30.980.10:FF:000004">
    <property type="entry name" value="Alanine--tRNA ligase, cytoplasmic"/>
    <property type="match status" value="1"/>
</dbReference>
<comment type="subcellular location">
    <subcellularLocation>
        <location evidence="11">Cytoplasm</location>
    </subcellularLocation>
</comment>
<dbReference type="Gene3D" id="3.30.930.10">
    <property type="entry name" value="Bira Bifunctional Protein, Domain 2"/>
    <property type="match status" value="1"/>
</dbReference>
<keyword evidence="4 11" id="KW-0479">Metal-binding</keyword>
<evidence type="ECO:0000256" key="6">
    <source>
        <dbReference type="ARBA" id="ARBA00022833"/>
    </source>
</evidence>
<evidence type="ECO:0000256" key="10">
    <source>
        <dbReference type="ARBA" id="ARBA00023146"/>
    </source>
</evidence>
<dbReference type="InterPro" id="IPR018164">
    <property type="entry name" value="Ala-tRNA-synth_IIc_N"/>
</dbReference>
<dbReference type="InterPro" id="IPR002318">
    <property type="entry name" value="Ala-tRNA-lgiase_IIc"/>
</dbReference>
<dbReference type="Gene3D" id="3.30.54.20">
    <property type="match status" value="1"/>
</dbReference>
<dbReference type="SUPFAM" id="SSF50447">
    <property type="entry name" value="Translation proteins"/>
    <property type="match status" value="1"/>
</dbReference>
<organism evidence="13 14">
    <name type="scientific">Lacipirellula limnantheis</name>
    <dbReference type="NCBI Taxonomy" id="2528024"/>
    <lineage>
        <taxon>Bacteria</taxon>
        <taxon>Pseudomonadati</taxon>
        <taxon>Planctomycetota</taxon>
        <taxon>Planctomycetia</taxon>
        <taxon>Pirellulales</taxon>
        <taxon>Lacipirellulaceae</taxon>
        <taxon>Lacipirellula</taxon>
    </lineage>
</organism>
<feature type="binding site" evidence="11">
    <location>
        <position position="574"/>
    </location>
    <ligand>
        <name>Zn(2+)</name>
        <dbReference type="ChEBI" id="CHEBI:29105"/>
    </ligand>
</feature>